<feature type="compositionally biased region" description="Low complexity" evidence="1">
    <location>
        <begin position="78"/>
        <end position="93"/>
    </location>
</feature>
<dbReference type="Proteomes" id="UP000019478">
    <property type="component" value="Unassembled WGS sequence"/>
</dbReference>
<evidence type="ECO:0000313" key="4">
    <source>
        <dbReference type="Proteomes" id="UP000019478"/>
    </source>
</evidence>
<feature type="region of interest" description="Disordered" evidence="1">
    <location>
        <begin position="334"/>
        <end position="409"/>
    </location>
</feature>
<dbReference type="OrthoDB" id="4160303at2759"/>
<dbReference type="STRING" id="1182542.W9YFI8"/>
<dbReference type="EMBL" id="AMGY01000001">
    <property type="protein sequence ID" value="EXJ91652.1"/>
    <property type="molecule type" value="Genomic_DNA"/>
</dbReference>
<feature type="region of interest" description="Disordered" evidence="1">
    <location>
        <begin position="224"/>
        <end position="302"/>
    </location>
</feature>
<feature type="compositionally biased region" description="Basic and acidic residues" evidence="1">
    <location>
        <begin position="367"/>
        <end position="382"/>
    </location>
</feature>
<dbReference type="AlphaFoldDB" id="W9YFI8"/>
<accession>W9YFI8</accession>
<evidence type="ECO:0000256" key="2">
    <source>
        <dbReference type="SAM" id="Phobius"/>
    </source>
</evidence>
<reference evidence="3 4" key="1">
    <citation type="submission" date="2013-03" db="EMBL/GenBank/DDBJ databases">
        <title>The Genome Sequence of Capronia epimyces CBS 606.96.</title>
        <authorList>
            <consortium name="The Broad Institute Genomics Platform"/>
            <person name="Cuomo C."/>
            <person name="de Hoog S."/>
            <person name="Gorbushina A."/>
            <person name="Walker B."/>
            <person name="Young S.K."/>
            <person name="Zeng Q."/>
            <person name="Gargeya S."/>
            <person name="Fitzgerald M."/>
            <person name="Haas B."/>
            <person name="Abouelleil A."/>
            <person name="Allen A.W."/>
            <person name="Alvarado L."/>
            <person name="Arachchi H.M."/>
            <person name="Berlin A.M."/>
            <person name="Chapman S.B."/>
            <person name="Gainer-Dewar J."/>
            <person name="Goldberg J."/>
            <person name="Griggs A."/>
            <person name="Gujja S."/>
            <person name="Hansen M."/>
            <person name="Howarth C."/>
            <person name="Imamovic A."/>
            <person name="Ireland A."/>
            <person name="Larimer J."/>
            <person name="McCowan C."/>
            <person name="Murphy C."/>
            <person name="Pearson M."/>
            <person name="Poon T.W."/>
            <person name="Priest M."/>
            <person name="Roberts A."/>
            <person name="Saif S."/>
            <person name="Shea T."/>
            <person name="Sisk P."/>
            <person name="Sykes S."/>
            <person name="Wortman J."/>
            <person name="Nusbaum C."/>
            <person name="Birren B."/>
        </authorList>
    </citation>
    <scope>NUCLEOTIDE SEQUENCE [LARGE SCALE GENOMIC DNA]</scope>
    <source>
        <strain evidence="3 4">CBS 606.96</strain>
    </source>
</reference>
<feature type="region of interest" description="Disordered" evidence="1">
    <location>
        <begin position="44"/>
        <end position="63"/>
    </location>
</feature>
<keyword evidence="2" id="KW-0472">Membrane</keyword>
<feature type="compositionally biased region" description="Low complexity" evidence="1">
    <location>
        <begin position="279"/>
        <end position="295"/>
    </location>
</feature>
<evidence type="ECO:0000256" key="1">
    <source>
        <dbReference type="SAM" id="MobiDB-lite"/>
    </source>
</evidence>
<dbReference type="HOGENOM" id="CLU_672681_0_0_1"/>
<gene>
    <name evidence="3" type="ORF">A1O3_00202</name>
</gene>
<comment type="caution">
    <text evidence="3">The sequence shown here is derived from an EMBL/GenBank/DDBJ whole genome shotgun (WGS) entry which is preliminary data.</text>
</comment>
<name>W9YFI8_9EURO</name>
<evidence type="ECO:0000313" key="3">
    <source>
        <dbReference type="EMBL" id="EXJ91652.1"/>
    </source>
</evidence>
<sequence>MAVSSSDPLGTALPPISITATVTMGQPGLSESFTFQGDPSWTATTETSSSVAPATLSRTPSTSVAPFPTTLLLSSTSSSSSLSASSPTTSSLPLPGPSQRPGHSALVIAVPTVIGTAILLACIVLLWRRYHPSTFYRFLDPFFYCFSTPPLGLRWPAPGMKRKSKTNTSDDDLVALRTVRSFRSDKRKKQFADPFLDTYTEAGELDTFTRHLRQYEEEAARAHKKFSFEAAPSTPLSGRRNTSTSADKGNGSGSPRPWYKPKASTAGLGSPMSKMRGQSSSNRSASTNNAKSSSENDAERRSKYGKYSTRFNDDTASLESWEEAWFALGRDTEVNKDKDADTNPAPSASTAVINQPPPAFILGSAAEHGRERAREHGREGSERNTGTRNDNAARADPTTGPGQSWRKLV</sequence>
<feature type="compositionally biased region" description="Polar residues" evidence="1">
    <location>
        <begin position="234"/>
        <end position="247"/>
    </location>
</feature>
<keyword evidence="2" id="KW-0812">Transmembrane</keyword>
<protein>
    <submittedName>
        <fullName evidence="3">Uncharacterized protein</fullName>
    </submittedName>
</protein>
<organism evidence="3 4">
    <name type="scientific">Capronia epimyces CBS 606.96</name>
    <dbReference type="NCBI Taxonomy" id="1182542"/>
    <lineage>
        <taxon>Eukaryota</taxon>
        <taxon>Fungi</taxon>
        <taxon>Dikarya</taxon>
        <taxon>Ascomycota</taxon>
        <taxon>Pezizomycotina</taxon>
        <taxon>Eurotiomycetes</taxon>
        <taxon>Chaetothyriomycetidae</taxon>
        <taxon>Chaetothyriales</taxon>
        <taxon>Herpotrichiellaceae</taxon>
        <taxon>Capronia</taxon>
    </lineage>
</organism>
<dbReference type="RefSeq" id="XP_007728542.1">
    <property type="nucleotide sequence ID" value="XM_007730352.1"/>
</dbReference>
<feature type="region of interest" description="Disordered" evidence="1">
    <location>
        <begin position="78"/>
        <end position="98"/>
    </location>
</feature>
<proteinExistence type="predicted"/>
<keyword evidence="4" id="KW-1185">Reference proteome</keyword>
<feature type="transmembrane region" description="Helical" evidence="2">
    <location>
        <begin position="105"/>
        <end position="127"/>
    </location>
</feature>
<keyword evidence="2" id="KW-1133">Transmembrane helix</keyword>
<dbReference type="GeneID" id="19164342"/>
<feature type="compositionally biased region" description="Polar residues" evidence="1">
    <location>
        <begin position="344"/>
        <end position="353"/>
    </location>
</feature>